<evidence type="ECO:0000313" key="9">
    <source>
        <dbReference type="EMBL" id="MSS77955.1"/>
    </source>
</evidence>
<dbReference type="NCBIfam" id="NF003766">
    <property type="entry name" value="PRK05362.1"/>
    <property type="match status" value="1"/>
</dbReference>
<feature type="binding site" evidence="6">
    <location>
        <position position="325"/>
    </location>
    <ligand>
        <name>Mn(2+)</name>
        <dbReference type="ChEBI" id="CHEBI:29035"/>
        <label>1</label>
    </ligand>
</feature>
<dbReference type="GO" id="GO:0005829">
    <property type="term" value="C:cytosol"/>
    <property type="evidence" value="ECO:0007669"/>
    <property type="project" value="TreeGrafter"/>
</dbReference>
<name>A0A6N7VEV7_9FIRM</name>
<evidence type="ECO:0000256" key="2">
    <source>
        <dbReference type="ARBA" id="ARBA00022490"/>
    </source>
</evidence>
<dbReference type="InterPro" id="IPR024052">
    <property type="entry name" value="Phosphopentomutase_DeoB_cap_sf"/>
</dbReference>
<evidence type="ECO:0000256" key="5">
    <source>
        <dbReference type="ARBA" id="ARBA00023235"/>
    </source>
</evidence>
<feature type="binding site" evidence="6">
    <location>
        <position position="324"/>
    </location>
    <ligand>
        <name>Mn(2+)</name>
        <dbReference type="ChEBI" id="CHEBI:29035"/>
        <label>1</label>
    </ligand>
</feature>
<dbReference type="InterPro" id="IPR010045">
    <property type="entry name" value="DeoB"/>
</dbReference>
<gene>
    <name evidence="6" type="primary">deoB</name>
    <name evidence="9" type="ORF">FYJ26_05920</name>
</gene>
<dbReference type="HAMAP" id="MF_00740">
    <property type="entry name" value="Phosphopentomut"/>
    <property type="match status" value="1"/>
</dbReference>
<proteinExistence type="inferred from homology"/>
<dbReference type="PANTHER" id="PTHR21110">
    <property type="entry name" value="PHOSPHOPENTOMUTASE"/>
    <property type="match status" value="1"/>
</dbReference>
<keyword evidence="5 6" id="KW-0413">Isomerase</keyword>
<evidence type="ECO:0000259" key="8">
    <source>
        <dbReference type="Pfam" id="PF01676"/>
    </source>
</evidence>
<dbReference type="EC" id="5.4.2.7" evidence="6 7"/>
<evidence type="ECO:0000256" key="4">
    <source>
        <dbReference type="ARBA" id="ARBA00023211"/>
    </source>
</evidence>
<dbReference type="GO" id="GO:0006015">
    <property type="term" value="P:5-phosphoribose 1-diphosphate biosynthetic process"/>
    <property type="evidence" value="ECO:0007669"/>
    <property type="project" value="UniProtKB-UniPathway"/>
</dbReference>
<comment type="function">
    <text evidence="6">Isomerase that catalyzes the conversion of deoxy-ribose 1-phosphate (dRib-1-P) and ribose 1-phosphate (Rib-1-P) to deoxy-ribose 5-phosphate (dRib-5-P) and ribose 5-phosphate (Rib-5-P), respectively.</text>
</comment>
<accession>A0A6N7VEV7</accession>
<evidence type="ECO:0000256" key="3">
    <source>
        <dbReference type="ARBA" id="ARBA00022723"/>
    </source>
</evidence>
<dbReference type="InterPro" id="IPR017850">
    <property type="entry name" value="Alkaline_phosphatase_core_sf"/>
</dbReference>
<organism evidence="9 10">
    <name type="scientific">Anaerococcus porci</name>
    <dbReference type="NCBI Taxonomy" id="2652269"/>
    <lineage>
        <taxon>Bacteria</taxon>
        <taxon>Bacillati</taxon>
        <taxon>Bacillota</taxon>
        <taxon>Tissierellia</taxon>
        <taxon>Tissierellales</taxon>
        <taxon>Peptoniphilaceae</taxon>
        <taxon>Anaerococcus</taxon>
    </lineage>
</organism>
<comment type="caution">
    <text evidence="9">The sequence shown here is derived from an EMBL/GenBank/DDBJ whole genome shotgun (WGS) entry which is preliminary data.</text>
</comment>
<evidence type="ECO:0000256" key="6">
    <source>
        <dbReference type="HAMAP-Rule" id="MF_00740"/>
    </source>
</evidence>
<dbReference type="GO" id="GO:0006018">
    <property type="term" value="P:2-deoxyribose 1-phosphate catabolic process"/>
    <property type="evidence" value="ECO:0007669"/>
    <property type="project" value="UniProtKB-UniRule"/>
</dbReference>
<feature type="binding site" evidence="6">
    <location>
        <position position="283"/>
    </location>
    <ligand>
        <name>Mn(2+)</name>
        <dbReference type="ChEBI" id="CHEBI:29035"/>
        <label>2</label>
    </ligand>
</feature>
<dbReference type="Gene3D" id="3.40.720.10">
    <property type="entry name" value="Alkaline Phosphatase, subunit A"/>
    <property type="match status" value="1"/>
</dbReference>
<dbReference type="CDD" id="cd16009">
    <property type="entry name" value="PPM"/>
    <property type="match status" value="1"/>
</dbReference>
<dbReference type="SUPFAM" id="SSF53649">
    <property type="entry name" value="Alkaline phosphatase-like"/>
    <property type="match status" value="1"/>
</dbReference>
<comment type="cofactor">
    <cofactor evidence="6">
        <name>Mn(2+)</name>
        <dbReference type="ChEBI" id="CHEBI:29035"/>
    </cofactor>
    <text evidence="6">Binds 2 manganese ions.</text>
</comment>
<protein>
    <recommendedName>
        <fullName evidence="6 7">Phosphopentomutase</fullName>
        <ecNumber evidence="6 7">5.4.2.7</ecNumber>
    </recommendedName>
    <alternativeName>
        <fullName evidence="6">Phosphodeoxyribomutase</fullName>
    </alternativeName>
</protein>
<dbReference type="UniPathway" id="UPA00087">
    <property type="reaction ID" value="UER00173"/>
</dbReference>
<dbReference type="Proteomes" id="UP000441925">
    <property type="component" value="Unassembled WGS sequence"/>
</dbReference>
<dbReference type="GO" id="GO:0000287">
    <property type="term" value="F:magnesium ion binding"/>
    <property type="evidence" value="ECO:0007669"/>
    <property type="project" value="UniProtKB-UniRule"/>
</dbReference>
<dbReference type="NCBIfam" id="TIGR01696">
    <property type="entry name" value="deoB"/>
    <property type="match status" value="1"/>
</dbReference>
<dbReference type="GO" id="GO:0043094">
    <property type="term" value="P:metabolic compound salvage"/>
    <property type="evidence" value="ECO:0007669"/>
    <property type="project" value="UniProtKB-UniRule"/>
</dbReference>
<dbReference type="Gene3D" id="3.30.70.1250">
    <property type="entry name" value="Phosphopentomutase"/>
    <property type="match status" value="1"/>
</dbReference>
<keyword evidence="10" id="KW-1185">Reference proteome</keyword>
<feature type="domain" description="Metalloenzyme" evidence="8">
    <location>
        <begin position="4"/>
        <end position="376"/>
    </location>
</feature>
<dbReference type="EMBL" id="VULQ01000006">
    <property type="protein sequence ID" value="MSS77955.1"/>
    <property type="molecule type" value="Genomic_DNA"/>
</dbReference>
<dbReference type="SUPFAM" id="SSF143856">
    <property type="entry name" value="DeoB insert domain-like"/>
    <property type="match status" value="1"/>
</dbReference>
<comment type="catalytic activity">
    <reaction evidence="6">
        <text>2-deoxy-alpha-D-ribose 1-phosphate = 2-deoxy-D-ribose 5-phosphate</text>
        <dbReference type="Rhea" id="RHEA:27658"/>
        <dbReference type="ChEBI" id="CHEBI:57259"/>
        <dbReference type="ChEBI" id="CHEBI:62877"/>
        <dbReference type="EC" id="5.4.2.7"/>
    </reaction>
</comment>
<comment type="similarity">
    <text evidence="1 6">Belongs to the phosphopentomutase family.</text>
</comment>
<feature type="binding site" evidence="6">
    <location>
        <position position="288"/>
    </location>
    <ligand>
        <name>Mn(2+)</name>
        <dbReference type="ChEBI" id="CHEBI:29035"/>
        <label>2</label>
    </ligand>
</feature>
<dbReference type="FunFam" id="3.30.70.1250:FF:000001">
    <property type="entry name" value="Phosphopentomutase"/>
    <property type="match status" value="1"/>
</dbReference>
<dbReference type="GO" id="GO:0009117">
    <property type="term" value="P:nucleotide metabolic process"/>
    <property type="evidence" value="ECO:0007669"/>
    <property type="project" value="UniProtKB-UniRule"/>
</dbReference>
<evidence type="ECO:0000313" key="10">
    <source>
        <dbReference type="Proteomes" id="UP000441925"/>
    </source>
</evidence>
<keyword evidence="2 6" id="KW-0963">Cytoplasm</keyword>
<evidence type="ECO:0000256" key="7">
    <source>
        <dbReference type="NCBIfam" id="TIGR01696"/>
    </source>
</evidence>
<comment type="pathway">
    <text evidence="6">Carbohydrate degradation; 2-deoxy-D-ribose 1-phosphate degradation; D-glyceraldehyde 3-phosphate and acetaldehyde from 2-deoxy-alpha-D-ribose 1-phosphate: step 1/2.</text>
</comment>
<dbReference type="Pfam" id="PF01676">
    <property type="entry name" value="Metalloenzyme"/>
    <property type="match status" value="1"/>
</dbReference>
<dbReference type="GO" id="GO:0008973">
    <property type="term" value="F:phosphopentomutase activity"/>
    <property type="evidence" value="ECO:0007669"/>
    <property type="project" value="UniProtKB-UniRule"/>
</dbReference>
<sequence length="391" mass="44014">MVDKRVFLIVLDSFGIGEMPDSKNYGDEGSNTLKAICQSPKFKTPNLKKLGLFNIDGIDFIEKMENPIGSFAKMKEASNGKDTTTGHWEMAGIISETPFPTFPNGFPKDFLYEFSKRTGRKILCNKPYSGTKVIEDYGKEHLETGALIVYTSADSVFQIAAHEDIVPLEKLYEYCKIAREMLIGDMAVGRVIARPFVGELGSFERTRNRHDFSLKPQGTTIMDELLKNNYDSIGVGKIYDIFAGESIKEHYPMKDNNEGMDITIKLMDKKFKGLCFVNLVDFDMIYGHRNDVDGYANAMTEFDQKLGVMLKKLGDNDIVIITADHGCDPSTPSTDHSREYVPMLAYGKSIRKGMNLGTRKTFADISQTIADIFEIKANTEGKSFYKEIKDR</sequence>
<feature type="binding site" evidence="6">
    <location>
        <position position="12"/>
    </location>
    <ligand>
        <name>Mn(2+)</name>
        <dbReference type="ChEBI" id="CHEBI:29035"/>
        <label>1</label>
    </ligand>
</feature>
<dbReference type="PIRSF" id="PIRSF001491">
    <property type="entry name" value="Ppentomutase"/>
    <property type="match status" value="1"/>
</dbReference>
<keyword evidence="3 6" id="KW-0479">Metal-binding</keyword>
<evidence type="ECO:0000256" key="1">
    <source>
        <dbReference type="ARBA" id="ARBA00010373"/>
    </source>
</evidence>
<feature type="binding site" evidence="6">
    <location>
        <position position="336"/>
    </location>
    <ligand>
        <name>Mn(2+)</name>
        <dbReference type="ChEBI" id="CHEBI:29035"/>
        <label>2</label>
    </ligand>
</feature>
<dbReference type="InterPro" id="IPR006124">
    <property type="entry name" value="Metalloenzyme"/>
</dbReference>
<keyword evidence="4 6" id="KW-0464">Manganese</keyword>
<reference evidence="9 10" key="1">
    <citation type="submission" date="2019-08" db="EMBL/GenBank/DDBJ databases">
        <title>In-depth cultivation of the pig gut microbiome towards novel bacterial diversity and tailored functional studies.</title>
        <authorList>
            <person name="Wylensek D."/>
            <person name="Hitch T.C.A."/>
            <person name="Clavel T."/>
        </authorList>
    </citation>
    <scope>NUCLEOTIDE SEQUENCE [LARGE SCALE GENOMIC DNA]</scope>
    <source>
        <strain evidence="9 10">WCA-380-WT-2B</strain>
    </source>
</reference>
<dbReference type="GO" id="GO:0030145">
    <property type="term" value="F:manganese ion binding"/>
    <property type="evidence" value="ECO:0007669"/>
    <property type="project" value="UniProtKB-UniRule"/>
</dbReference>
<comment type="catalytic activity">
    <reaction evidence="6">
        <text>alpha-D-ribose 1-phosphate = D-ribose 5-phosphate</text>
        <dbReference type="Rhea" id="RHEA:18793"/>
        <dbReference type="ChEBI" id="CHEBI:57720"/>
        <dbReference type="ChEBI" id="CHEBI:78346"/>
        <dbReference type="EC" id="5.4.2.7"/>
    </reaction>
</comment>
<dbReference type="AlphaFoldDB" id="A0A6N7VEV7"/>
<comment type="subcellular location">
    <subcellularLocation>
        <location evidence="6">Cytoplasm</location>
    </subcellularLocation>
</comment>
<dbReference type="PANTHER" id="PTHR21110:SF0">
    <property type="entry name" value="PHOSPHOPENTOMUTASE"/>
    <property type="match status" value="1"/>
</dbReference>